<sequence length="433" mass="49032">MTSHTVQIVRRPTTSLSLSDSVVVTCRRDSTGLEAVCVEGRLGTLPEDSTYYRLILNKVHEKNLITQREYNNLKSINKEDVEGHAVELMDKIMNKGEDFCQHFMDLLQTDEDIINTYPKLKSMQLNDACHRVTCHPVQESADATSPQSKRLKREERYLLKSQPVGLCVIINNENFMDGTKRRGTSKDAECLAEVFTWLRFRVLMCKDQTQDQMERALRHFAALSDPSRLQEFNVTEWIGSEFAEPQQTPLKHGDAFICCILSHGSKGVVLGTDKKPLSIKQITQTFKSSDQSALTGKPKVFLIQACQGPRTQPGVLFEDLEADDSPSRFIPEEADVLVAFATVEDHVSYRHQTDGSWFIQSVCQQLKEGCFRHEDITTILHRVNDEVSQKEGPGQCGAAKQMPELRSCDVNRLPLPVDGRRVLWHDVNRADPV</sequence>
<feature type="domain" description="CARD" evidence="7">
    <location>
        <begin position="55"/>
        <end position="108"/>
    </location>
</feature>
<dbReference type="InterPro" id="IPR011600">
    <property type="entry name" value="Pept_C14_caspase"/>
</dbReference>
<dbReference type="Gene3D" id="3.40.50.1460">
    <property type="match status" value="1"/>
</dbReference>
<dbReference type="SMART" id="SM00115">
    <property type="entry name" value="CASc"/>
    <property type="match status" value="1"/>
</dbReference>
<dbReference type="InterPro" id="IPR015917">
    <property type="entry name" value="Pept_C14A"/>
</dbReference>
<dbReference type="InterPro" id="IPR011029">
    <property type="entry name" value="DEATH-like_dom_sf"/>
</dbReference>
<dbReference type="PANTHER" id="PTHR48169">
    <property type="entry name" value="DED DOMAIN-CONTAINING PROTEIN"/>
    <property type="match status" value="1"/>
</dbReference>
<evidence type="ECO:0000313" key="9">
    <source>
        <dbReference type="Proteomes" id="UP001153269"/>
    </source>
</evidence>
<evidence type="ECO:0000256" key="2">
    <source>
        <dbReference type="ARBA" id="ARBA00022703"/>
    </source>
</evidence>
<dbReference type="CDD" id="cd01671">
    <property type="entry name" value="CARD"/>
    <property type="match status" value="1"/>
</dbReference>
<feature type="domain" description="Caspase family p10" evidence="5">
    <location>
        <begin position="326"/>
        <end position="368"/>
    </location>
</feature>
<dbReference type="CDD" id="cd00032">
    <property type="entry name" value="CASc"/>
    <property type="match status" value="1"/>
</dbReference>
<dbReference type="SUPFAM" id="SSF47986">
    <property type="entry name" value="DEATH domain"/>
    <property type="match status" value="1"/>
</dbReference>
<keyword evidence="2" id="KW-0053">Apoptosis</keyword>
<dbReference type="InterPro" id="IPR033139">
    <property type="entry name" value="Caspase_cys_AS"/>
</dbReference>
<dbReference type="Proteomes" id="UP001153269">
    <property type="component" value="Unassembled WGS sequence"/>
</dbReference>
<dbReference type="InterPro" id="IPR029030">
    <property type="entry name" value="Caspase-like_dom_sf"/>
</dbReference>
<proteinExistence type="inferred from homology"/>
<name>A0A9N7TRL8_PLEPL</name>
<dbReference type="GO" id="GO:0006508">
    <property type="term" value="P:proteolysis"/>
    <property type="evidence" value="ECO:0007669"/>
    <property type="project" value="InterPro"/>
</dbReference>
<dbReference type="InterPro" id="IPR001309">
    <property type="entry name" value="Pept_C14_p20"/>
</dbReference>
<dbReference type="Pfam" id="PF00656">
    <property type="entry name" value="Peptidase_C14"/>
    <property type="match status" value="2"/>
</dbReference>
<dbReference type="InterPro" id="IPR002138">
    <property type="entry name" value="Pept_C14_p10"/>
</dbReference>
<dbReference type="PROSITE" id="PS01122">
    <property type="entry name" value="CASPASE_CYS"/>
    <property type="match status" value="1"/>
</dbReference>
<evidence type="ECO:0000259" key="5">
    <source>
        <dbReference type="PROSITE" id="PS50207"/>
    </source>
</evidence>
<protein>
    <recommendedName>
        <fullName evidence="10">Caspase-8</fullName>
    </recommendedName>
</protein>
<dbReference type="PROSITE" id="PS50207">
    <property type="entry name" value="CASPASE_P10"/>
    <property type="match status" value="1"/>
</dbReference>
<dbReference type="InterPro" id="IPR001315">
    <property type="entry name" value="CARD"/>
</dbReference>
<organism evidence="8 9">
    <name type="scientific">Pleuronectes platessa</name>
    <name type="common">European plaice</name>
    <dbReference type="NCBI Taxonomy" id="8262"/>
    <lineage>
        <taxon>Eukaryota</taxon>
        <taxon>Metazoa</taxon>
        <taxon>Chordata</taxon>
        <taxon>Craniata</taxon>
        <taxon>Vertebrata</taxon>
        <taxon>Euteleostomi</taxon>
        <taxon>Actinopterygii</taxon>
        <taxon>Neopterygii</taxon>
        <taxon>Teleostei</taxon>
        <taxon>Neoteleostei</taxon>
        <taxon>Acanthomorphata</taxon>
        <taxon>Carangaria</taxon>
        <taxon>Pleuronectiformes</taxon>
        <taxon>Pleuronectoidei</taxon>
        <taxon>Pleuronectidae</taxon>
        <taxon>Pleuronectes</taxon>
    </lineage>
</organism>
<evidence type="ECO:0000256" key="4">
    <source>
        <dbReference type="RuleBase" id="RU003971"/>
    </source>
</evidence>
<evidence type="ECO:0000256" key="1">
    <source>
        <dbReference type="ARBA" id="ARBA00010134"/>
    </source>
</evidence>
<dbReference type="PANTHER" id="PTHR48169:SF7">
    <property type="entry name" value="CASPASE 10"/>
    <property type="match status" value="1"/>
</dbReference>
<comment type="similarity">
    <text evidence="1 4">Belongs to the peptidase C14A family.</text>
</comment>
<feature type="domain" description="Caspase family p20" evidence="6">
    <location>
        <begin position="163"/>
        <end position="310"/>
    </location>
</feature>
<feature type="active site" evidence="3">
    <location>
        <position position="306"/>
    </location>
</feature>
<evidence type="ECO:0000313" key="8">
    <source>
        <dbReference type="EMBL" id="CAB1416458.1"/>
    </source>
</evidence>
<feature type="active site" evidence="3">
    <location>
        <position position="263"/>
    </location>
</feature>
<evidence type="ECO:0000259" key="6">
    <source>
        <dbReference type="PROSITE" id="PS50208"/>
    </source>
</evidence>
<reference evidence="8" key="1">
    <citation type="submission" date="2020-03" db="EMBL/GenBank/DDBJ databases">
        <authorList>
            <person name="Weist P."/>
        </authorList>
    </citation>
    <scope>NUCLEOTIDE SEQUENCE</scope>
</reference>
<dbReference type="AlphaFoldDB" id="A0A9N7TRL8"/>
<dbReference type="SUPFAM" id="SSF52129">
    <property type="entry name" value="Caspase-like"/>
    <property type="match status" value="1"/>
</dbReference>
<dbReference type="Gene3D" id="3.30.70.1470">
    <property type="entry name" value="Caspase-like"/>
    <property type="match status" value="1"/>
</dbReference>
<dbReference type="GO" id="GO:0005737">
    <property type="term" value="C:cytoplasm"/>
    <property type="evidence" value="ECO:0007669"/>
    <property type="project" value="UniProtKB-ARBA"/>
</dbReference>
<dbReference type="Gene3D" id="1.10.533.10">
    <property type="entry name" value="Death Domain, Fas"/>
    <property type="match status" value="1"/>
</dbReference>
<dbReference type="PIRSF" id="PIRSF038001">
    <property type="entry name" value="Caspase_ICE"/>
    <property type="match status" value="1"/>
</dbReference>
<dbReference type="GO" id="GO:0051604">
    <property type="term" value="P:protein maturation"/>
    <property type="evidence" value="ECO:0007669"/>
    <property type="project" value="UniProtKB-ARBA"/>
</dbReference>
<accession>A0A9N7TRL8</accession>
<dbReference type="GO" id="GO:0004197">
    <property type="term" value="F:cysteine-type endopeptidase activity"/>
    <property type="evidence" value="ECO:0007669"/>
    <property type="project" value="InterPro"/>
</dbReference>
<evidence type="ECO:0000256" key="3">
    <source>
        <dbReference type="PIRSR" id="PIRSR038001-1"/>
    </source>
</evidence>
<dbReference type="GO" id="GO:0042981">
    <property type="term" value="P:regulation of apoptotic process"/>
    <property type="evidence" value="ECO:0007669"/>
    <property type="project" value="InterPro"/>
</dbReference>
<comment type="caution">
    <text evidence="8">The sequence shown here is derived from an EMBL/GenBank/DDBJ whole genome shotgun (WGS) entry which is preliminary data.</text>
</comment>
<dbReference type="PRINTS" id="PR00376">
    <property type="entry name" value="IL1BCENZYME"/>
</dbReference>
<dbReference type="EMBL" id="CADEAL010000209">
    <property type="protein sequence ID" value="CAB1416458.1"/>
    <property type="molecule type" value="Genomic_DNA"/>
</dbReference>
<dbReference type="GO" id="GO:0006915">
    <property type="term" value="P:apoptotic process"/>
    <property type="evidence" value="ECO:0007669"/>
    <property type="project" value="UniProtKB-KW"/>
</dbReference>
<dbReference type="PROSITE" id="PS50209">
    <property type="entry name" value="CARD"/>
    <property type="match status" value="1"/>
</dbReference>
<gene>
    <name evidence="8" type="ORF">PLEPLA_LOCUS4249</name>
</gene>
<evidence type="ECO:0000259" key="7">
    <source>
        <dbReference type="PROSITE" id="PS50209"/>
    </source>
</evidence>
<evidence type="ECO:0008006" key="10">
    <source>
        <dbReference type="Google" id="ProtNLM"/>
    </source>
</evidence>
<dbReference type="PROSITE" id="PS50208">
    <property type="entry name" value="CASPASE_P20"/>
    <property type="match status" value="1"/>
</dbReference>
<keyword evidence="9" id="KW-1185">Reference proteome</keyword>